<proteinExistence type="predicted"/>
<dbReference type="AlphaFoldDB" id="A0A1W1DQF1"/>
<dbReference type="EMBL" id="FPHX01000015">
    <property type="protein sequence ID" value="SFV83849.1"/>
    <property type="molecule type" value="Genomic_DNA"/>
</dbReference>
<evidence type="ECO:0000313" key="1">
    <source>
        <dbReference type="EMBL" id="SFV83849.1"/>
    </source>
</evidence>
<accession>A0A1W1DQF1</accession>
<keyword evidence="1" id="KW-0449">Lipoprotein</keyword>
<sequence>MKGILKLFITTMALLYLSGCSTIDGQGKYRVETIGNAKRSVGAVVVSHQPVIVQLDISGKGSLIGGTAGGLIADNNSDNAGVVFAGIIAGAIVGEMMEQDANTREATEYVIQTETGMLLTVVQVNKNNPIFKTDERVILIHGYPSRLIRDARKF</sequence>
<protein>
    <submittedName>
        <fullName evidence="1">Outer membrane lipoprotein</fullName>
    </submittedName>
</protein>
<gene>
    <name evidence="1" type="ORF">MNB_SUP05-9-852</name>
</gene>
<organism evidence="1">
    <name type="scientific">hydrothermal vent metagenome</name>
    <dbReference type="NCBI Taxonomy" id="652676"/>
    <lineage>
        <taxon>unclassified sequences</taxon>
        <taxon>metagenomes</taxon>
        <taxon>ecological metagenomes</taxon>
    </lineage>
</organism>
<name>A0A1W1DQF1_9ZZZZ</name>
<reference evidence="1" key="1">
    <citation type="submission" date="2016-10" db="EMBL/GenBank/DDBJ databases">
        <authorList>
            <person name="de Groot N.N."/>
        </authorList>
    </citation>
    <scope>NUCLEOTIDE SEQUENCE</scope>
</reference>